<dbReference type="Gene3D" id="3.40.50.300">
    <property type="entry name" value="P-loop containing nucleotide triphosphate hydrolases"/>
    <property type="match status" value="1"/>
</dbReference>
<evidence type="ECO:0000313" key="3">
    <source>
        <dbReference type="Proteomes" id="UP000293568"/>
    </source>
</evidence>
<dbReference type="EMBL" id="CP035492">
    <property type="protein sequence ID" value="QAY67307.1"/>
    <property type="molecule type" value="Genomic_DNA"/>
</dbReference>
<feature type="domain" description="ORC1/DEAH AAA+ ATPase" evidence="1">
    <location>
        <begin position="268"/>
        <end position="411"/>
    </location>
</feature>
<reference evidence="2 3" key="1">
    <citation type="submission" date="2019-01" db="EMBL/GenBank/DDBJ databases">
        <title>Genome sequencing of strain FW100M-2.</title>
        <authorList>
            <person name="Heo J."/>
            <person name="Kim S.-J."/>
            <person name="Kim J.-S."/>
            <person name="Hong S.-B."/>
            <person name="Kwon S.-W."/>
        </authorList>
    </citation>
    <scope>NUCLEOTIDE SEQUENCE [LARGE SCALE GENOMIC DNA]</scope>
    <source>
        <strain evidence="2 3">FW100M-2</strain>
    </source>
</reference>
<organism evidence="2 3">
    <name type="scientific">Paenibacillus protaetiae</name>
    <dbReference type="NCBI Taxonomy" id="2509456"/>
    <lineage>
        <taxon>Bacteria</taxon>
        <taxon>Bacillati</taxon>
        <taxon>Bacillota</taxon>
        <taxon>Bacilli</taxon>
        <taxon>Bacillales</taxon>
        <taxon>Paenibacillaceae</taxon>
        <taxon>Paenibacillus</taxon>
    </lineage>
</organism>
<accession>A0A4P6F2J1</accession>
<dbReference type="InterPro" id="IPR027417">
    <property type="entry name" value="P-loop_NTPase"/>
</dbReference>
<dbReference type="GO" id="GO:0016887">
    <property type="term" value="F:ATP hydrolysis activity"/>
    <property type="evidence" value="ECO:0007669"/>
    <property type="project" value="InterPro"/>
</dbReference>
<name>A0A4P6F2J1_9BACL</name>
<protein>
    <recommendedName>
        <fullName evidence="1">ORC1/DEAH AAA+ ATPase domain-containing protein</fullName>
    </recommendedName>
</protein>
<dbReference type="Proteomes" id="UP000293568">
    <property type="component" value="Chromosome"/>
</dbReference>
<sequence>MPEVGKLGSSRRKGDDFQDLAALQFALEYYIANKPFQMYLEYERSGNLDDIVIFDDDQMIGNQVKYAVHAFDVYEASHFLDPKSPVFLKKFADSWKMLSERFPEQPIKVRLCSNRALDASLVNCIEEDGTFRQVFIEDRIRGDLKRLRLEMREASGLLEDDFRQLLCSFQFLLRLPQIKELSDYIRIVQLDRELGLSGDAVFYDFLQAIKTYAIESREPITLKVIEEIILRTQNTLLLPQVFPVQQDHYMEPETLGRRLDNALSKVADGYVIVTGPPGSGKSTSLTEYIRNLSDEKFEVISYYCFVGVHDNAQRSRVKAESLRSNLLHELQRRYRGILRRRYDYSEGNFNECVQAIAKHVSSRGRRFLLFLDGLDHAERLESEIRDTVISALPAEVPAGMIILIGSQELHKWPYFLRLIRNHADRHVAMPLFTPRETESYLVERRGINWLTHPQIVEIQSQSQGLPLYLSYVAERILAGESTSDIVASLYPAVEGNIVRYYHFIWEEFERVGMGNARHLCAVMACLRFYIHREELMAISGLQRADFEDAFKTMSHLLRNSDDRLSVFHNSFKEFIIEQLPEDWTTEVRKSIFSYLKEKINTPRWFGHVFAYAQEVGQWHYIIEEVNADFIERSLQHCRPSREIDETLNTAIESAYQLQDIVALSRLGALKFRTSERLQENLNRTLLAETLLAQGREQDLMSFAYSSEADRWLVNRETALKVMYYMAETNRIERGKQLFEVFTSEFDGSFSDGRQKKHQVIEIAKCLALYTSNHGRAVSWLSQFDFTPDVLERKDLFSPGYAPHLEAYIDSLVKFDQRNRLFSILRVKMLFPNALVCYYVMRVAAFYNRLDFLKIALAQYLEHNSENSNVELASFAAIAGYPPAEVTKLAGTIDAPELSQIDRISSGDPVLYKYFYSAVVVAYEGNYKQIAKGYLINKEQNDTFWGAIVSHVHQAGYAVGLLLRDKESEWFQVAKECLVSLIGAKRGVTERTIEAIDLIREILPLTIGILTEKVTGNMPRRMVEWTELLQELRNSYTWTTHYGINESIRNYSFELLVWERLSQIKGFAHALIPIVRACALTYEQTPLLKGESRAEHFLRLSAIMGRVGLKDESSQWMQYGIRSSLIYGYHKDVTLYHLIDMVSLVGLTNRDKAMQFMAVLLPLVDLMPYLTTGKETSGLHTKAFEAVLLLDRSAAFNLLLHYARSVGKWKVQECLEAYITSSLDEDPYLLWGLTETVANHSSDYTGQMLKTRSHILEMTEVINDKTKHAAFTERYRRFVMTEISPRFWPVDLKEASGYDINMDEEPDSIYRGSEQYLLDGQKYTVQELLELCTGSFDVFCSVVERLNQENSYFYAPKLMNQFLRQYIARASTSTELVRTLEFIKSQRNSPEPTIMKELGQCFVALGDYNNAISSFVLAYHEFLRISHWPATNRYLADIAAIDQQRAAHVLLEACYRSTIGSQGGFTTPAIAAAGLFDLLKENELENVVKEFLTHCASMFAQLPKRYDYSWLYQSNTCTDSEDQSTCFEAKAIEFVFQELDNSEVDLGEKLVRSLVILAIQRPEITLLPLLGRLPEASGRLLRRLLTIIYCVVEEESGIMEPHVELLADLLERDHFLCRIIAMRMLEGLNKKHPLDDKVTEKLIRIEQMYTSGTKYSSLVEAELNADYFEFFDQCVPDFFMRQVAVAEQILEVEPGFLMAAVQYKLMEQEWSIEPEKEQLEQDYGGHVHPQGWPIVMFTTTFFERFMDLLWECVDEVTRMLWLSSNQVDALWHLFQLADPSTAKIGKMLRPGDIKPLIVTDKEEWLKELDMVPAFQTDEPVGDWITVCEWRHLAQDEFNNVPYKQHVIVQAYLVPQLVYGNASAIEEVDHFTEKIGWHTEVSVTETQTAEILQTRGQSRRLLNRESLPLLSVQHNSPFFAGHSIVCSLASFIVQDFKLVFDGLNLLQEDKLVAQYEEWQEGYQDESYSREKLSYGTRLKVHRDLLTAICQRYRKLLCVHIDQEREFYCSIHKRTPDEASRSSQYILYHI</sequence>
<dbReference type="SUPFAM" id="SSF52540">
    <property type="entry name" value="P-loop containing nucleoside triphosphate hydrolases"/>
    <property type="match status" value="1"/>
</dbReference>
<dbReference type="KEGG" id="pprt:ET464_13760"/>
<dbReference type="OrthoDB" id="9757917at2"/>
<dbReference type="Pfam" id="PF13401">
    <property type="entry name" value="AAA_22"/>
    <property type="match status" value="1"/>
</dbReference>
<evidence type="ECO:0000313" key="2">
    <source>
        <dbReference type="EMBL" id="QAY67307.1"/>
    </source>
</evidence>
<proteinExistence type="predicted"/>
<dbReference type="InterPro" id="IPR049945">
    <property type="entry name" value="AAA_22"/>
</dbReference>
<gene>
    <name evidence="2" type="ORF">ET464_13760</name>
</gene>
<evidence type="ECO:0000259" key="1">
    <source>
        <dbReference type="Pfam" id="PF13401"/>
    </source>
</evidence>
<keyword evidence="3" id="KW-1185">Reference proteome</keyword>